<dbReference type="AlphaFoldDB" id="A0A1D1V553"/>
<comment type="caution">
    <text evidence="3">The sequence shown here is derived from an EMBL/GenBank/DDBJ whole genome shotgun (WGS) entry which is preliminary data.</text>
</comment>
<dbReference type="Gene3D" id="1.10.10.10">
    <property type="entry name" value="Winged helix-like DNA-binding domain superfamily/Winged helix DNA-binding domain"/>
    <property type="match status" value="1"/>
</dbReference>
<dbReference type="Pfam" id="PF01498">
    <property type="entry name" value="HTH_Tnp_Tc3_2"/>
    <property type="match status" value="1"/>
</dbReference>
<reference evidence="3 4" key="1">
    <citation type="journal article" date="2016" name="Nat. Commun.">
        <title>Extremotolerant tardigrade genome and improved radiotolerance of human cultured cells by tardigrade-unique protein.</title>
        <authorList>
            <person name="Hashimoto T."/>
            <person name="Horikawa D.D."/>
            <person name="Saito Y."/>
            <person name="Kuwahara H."/>
            <person name="Kozuka-Hata H."/>
            <person name="Shin-I T."/>
            <person name="Minakuchi Y."/>
            <person name="Ohishi K."/>
            <person name="Motoyama A."/>
            <person name="Aizu T."/>
            <person name="Enomoto A."/>
            <person name="Kondo K."/>
            <person name="Tanaka S."/>
            <person name="Hara Y."/>
            <person name="Koshikawa S."/>
            <person name="Sagara H."/>
            <person name="Miura T."/>
            <person name="Yokobori S."/>
            <person name="Miyagawa K."/>
            <person name="Suzuki Y."/>
            <person name="Kubo T."/>
            <person name="Oyama M."/>
            <person name="Kohara Y."/>
            <person name="Fujiyama A."/>
            <person name="Arakawa K."/>
            <person name="Katayama T."/>
            <person name="Toyoda A."/>
            <person name="Kunieda T."/>
        </authorList>
    </citation>
    <scope>NUCLEOTIDE SEQUENCE [LARGE SCALE GENOMIC DNA]</scope>
    <source>
        <strain evidence="3 4">YOKOZUNA-1</strain>
    </source>
</reference>
<name>A0A1D1V553_RAMVA</name>
<dbReference type="GO" id="GO:0003677">
    <property type="term" value="F:DNA binding"/>
    <property type="evidence" value="ECO:0007669"/>
    <property type="project" value="InterPro"/>
</dbReference>
<dbReference type="InterPro" id="IPR036388">
    <property type="entry name" value="WH-like_DNA-bd_sf"/>
</dbReference>
<evidence type="ECO:0000313" key="3">
    <source>
        <dbReference type="EMBL" id="GAU94807.1"/>
    </source>
</evidence>
<evidence type="ECO:0000313" key="4">
    <source>
        <dbReference type="Proteomes" id="UP000186922"/>
    </source>
</evidence>
<protein>
    <recommendedName>
        <fullName evidence="2">Transposase Tc1-like domain-containing protein</fullName>
    </recommendedName>
</protein>
<gene>
    <name evidence="3" type="primary">RvY_06519-1</name>
    <name evidence="3" type="synonym">RvY_06519.1</name>
    <name evidence="3" type="ORF">RvY_06519</name>
</gene>
<keyword evidence="4" id="KW-1185">Reference proteome</keyword>
<dbReference type="EMBL" id="BDGG01000003">
    <property type="protein sequence ID" value="GAU94807.1"/>
    <property type="molecule type" value="Genomic_DNA"/>
</dbReference>
<dbReference type="Proteomes" id="UP000186922">
    <property type="component" value="Unassembled WGS sequence"/>
</dbReference>
<feature type="domain" description="Transposase Tc1-like" evidence="2">
    <location>
        <begin position="70"/>
        <end position="128"/>
    </location>
</feature>
<dbReference type="InterPro" id="IPR002492">
    <property type="entry name" value="Transposase_Tc1-like"/>
</dbReference>
<organism evidence="3 4">
    <name type="scientific">Ramazzottius varieornatus</name>
    <name type="common">Water bear</name>
    <name type="synonym">Tardigrade</name>
    <dbReference type="NCBI Taxonomy" id="947166"/>
    <lineage>
        <taxon>Eukaryota</taxon>
        <taxon>Metazoa</taxon>
        <taxon>Ecdysozoa</taxon>
        <taxon>Tardigrada</taxon>
        <taxon>Eutardigrada</taxon>
        <taxon>Parachela</taxon>
        <taxon>Hypsibioidea</taxon>
        <taxon>Ramazzottiidae</taxon>
        <taxon>Ramazzottius</taxon>
    </lineage>
</organism>
<dbReference type="STRING" id="947166.A0A1D1V553"/>
<comment type="subcellular location">
    <subcellularLocation>
        <location evidence="1">Nucleus</location>
    </subcellularLocation>
</comment>
<sequence>MGRKLKEYSDDIRNRVIKKHLDEVPNREIAWQMLLPHSSVDSMIKKYKETGSVQNKPRCGRERITTPMTDRLIVRRVLKDPRISAPKIKEEIHLGLFMSISKETVRRRIRKKGLNERVARKKPLIKEHA</sequence>
<accession>A0A1D1V553</accession>
<dbReference type="OrthoDB" id="4843387at2759"/>
<dbReference type="GO" id="GO:0006313">
    <property type="term" value="P:DNA transposition"/>
    <property type="evidence" value="ECO:0007669"/>
    <property type="project" value="InterPro"/>
</dbReference>
<dbReference type="GO" id="GO:0005634">
    <property type="term" value="C:nucleus"/>
    <property type="evidence" value="ECO:0007669"/>
    <property type="project" value="UniProtKB-SubCell"/>
</dbReference>
<dbReference type="GO" id="GO:0015074">
    <property type="term" value="P:DNA integration"/>
    <property type="evidence" value="ECO:0007669"/>
    <property type="project" value="InterPro"/>
</dbReference>
<evidence type="ECO:0000256" key="1">
    <source>
        <dbReference type="ARBA" id="ARBA00004123"/>
    </source>
</evidence>
<evidence type="ECO:0000259" key="2">
    <source>
        <dbReference type="Pfam" id="PF01498"/>
    </source>
</evidence>
<proteinExistence type="predicted"/>
<dbReference type="SUPFAM" id="SSF46689">
    <property type="entry name" value="Homeodomain-like"/>
    <property type="match status" value="1"/>
</dbReference>
<dbReference type="InterPro" id="IPR009057">
    <property type="entry name" value="Homeodomain-like_sf"/>
</dbReference>